<evidence type="ECO:0000256" key="1">
    <source>
        <dbReference type="SAM" id="MobiDB-lite"/>
    </source>
</evidence>
<evidence type="ECO:0000313" key="2">
    <source>
        <dbReference type="EMBL" id="KAF8711106.1"/>
    </source>
</evidence>
<accession>A0A835BQR4</accession>
<dbReference type="EMBL" id="JACEFO010001753">
    <property type="protein sequence ID" value="KAF8711106.1"/>
    <property type="molecule type" value="Genomic_DNA"/>
</dbReference>
<keyword evidence="3" id="KW-1185">Reference proteome</keyword>
<dbReference type="Proteomes" id="UP000636709">
    <property type="component" value="Unassembled WGS sequence"/>
</dbReference>
<feature type="compositionally biased region" description="Acidic residues" evidence="1">
    <location>
        <begin position="195"/>
        <end position="209"/>
    </location>
</feature>
<organism evidence="2 3">
    <name type="scientific">Digitaria exilis</name>
    <dbReference type="NCBI Taxonomy" id="1010633"/>
    <lineage>
        <taxon>Eukaryota</taxon>
        <taxon>Viridiplantae</taxon>
        <taxon>Streptophyta</taxon>
        <taxon>Embryophyta</taxon>
        <taxon>Tracheophyta</taxon>
        <taxon>Spermatophyta</taxon>
        <taxon>Magnoliopsida</taxon>
        <taxon>Liliopsida</taxon>
        <taxon>Poales</taxon>
        <taxon>Poaceae</taxon>
        <taxon>PACMAD clade</taxon>
        <taxon>Panicoideae</taxon>
        <taxon>Panicodae</taxon>
        <taxon>Paniceae</taxon>
        <taxon>Anthephorinae</taxon>
        <taxon>Digitaria</taxon>
    </lineage>
</organism>
<protein>
    <submittedName>
        <fullName evidence="2">Uncharacterized protein</fullName>
    </submittedName>
</protein>
<evidence type="ECO:0000313" key="3">
    <source>
        <dbReference type="Proteomes" id="UP000636709"/>
    </source>
</evidence>
<comment type="caution">
    <text evidence="2">The sequence shown here is derived from an EMBL/GenBank/DDBJ whole genome shotgun (WGS) entry which is preliminary data.</text>
</comment>
<reference evidence="2" key="1">
    <citation type="submission" date="2020-07" db="EMBL/GenBank/DDBJ databases">
        <title>Genome sequence and genetic diversity analysis of an under-domesticated orphan crop, white fonio (Digitaria exilis).</title>
        <authorList>
            <person name="Bennetzen J.L."/>
            <person name="Chen S."/>
            <person name="Ma X."/>
            <person name="Wang X."/>
            <person name="Yssel A.E.J."/>
            <person name="Chaluvadi S.R."/>
            <person name="Johnson M."/>
            <person name="Gangashetty P."/>
            <person name="Hamidou F."/>
            <person name="Sanogo M.D."/>
            <person name="Zwaenepoel A."/>
            <person name="Wallace J."/>
            <person name="Van De Peer Y."/>
            <person name="Van Deynze A."/>
        </authorList>
    </citation>
    <scope>NUCLEOTIDE SEQUENCE</scope>
    <source>
        <tissue evidence="2">Leaves</tissue>
    </source>
</reference>
<dbReference type="AlphaFoldDB" id="A0A835BQR4"/>
<feature type="region of interest" description="Disordered" evidence="1">
    <location>
        <begin position="191"/>
        <end position="214"/>
    </location>
</feature>
<name>A0A835BQR4_9POAL</name>
<gene>
    <name evidence="2" type="ORF">HU200_029112</name>
</gene>
<sequence length="259" mass="29000">MCVADPENITAQGNCLLEVHTTDDTFITDYFLYQSSGARPLALLLLPTCFFPMTFQRKKHADDQEYLLAAHDNEDFTLYLLSPRATIMSGPALAHRTTTRRISRRVLYGRKTPASSAVATARSVNGALCWAVPWTAAAGRWPSITGPRNVTAVTDYFLYEAASATAAARSPVLLLLPNFFIPMTLQRKKKHDDQDALDEDVTAQDDQDQDPTPRYLWKENTGILRRRDGEVVVARLEVPVASLRRKAELCVLGTCRLKW</sequence>
<proteinExistence type="predicted"/>